<dbReference type="Proteomes" id="UP001596540">
    <property type="component" value="Unassembled WGS sequence"/>
</dbReference>
<dbReference type="InterPro" id="IPR051704">
    <property type="entry name" value="FAD_aromatic-hydroxylase"/>
</dbReference>
<proteinExistence type="predicted"/>
<dbReference type="PRINTS" id="PR00420">
    <property type="entry name" value="RNGMNOXGNASE"/>
</dbReference>
<dbReference type="Pfam" id="PF01494">
    <property type="entry name" value="FAD_binding_3"/>
    <property type="match status" value="1"/>
</dbReference>
<evidence type="ECO:0000259" key="1">
    <source>
        <dbReference type="Pfam" id="PF01494"/>
    </source>
</evidence>
<keyword evidence="3" id="KW-1185">Reference proteome</keyword>
<dbReference type="SUPFAM" id="SSF51905">
    <property type="entry name" value="FAD/NAD(P)-binding domain"/>
    <property type="match status" value="1"/>
</dbReference>
<protein>
    <submittedName>
        <fullName evidence="2">FAD-dependent monooxygenase</fullName>
    </submittedName>
</protein>
<sequence>MRVLVCGAGIAGLALTWWLGRDGHEVVLVERAPAGRRAGYLIDCQGPGYDAVERMGLLPRLRERASALSELVYHRDDGSVRDRFTDEGPAADRIVSLMRGDLAEILYDALPPGSDVRFGITVTGVTDHGDGVTVRLSDGTAERADLLVGADGIHSRVRALAFGAEDRFVRDLGFHTAAYVLDDPDTARGLGAALHMLEAPGRQVGAYPAGGGRVATLFTHRTPPGGPLPADPRAELRRMYGGLGWLVPHLLDRCPDPAEVYYDRVAQVEMPSWSSGRVTLAGDACQAMSLLTGQGAGMALAGAEALAAELRRGADAPVPDALARYQERLRPVVLRLQAEGRAAAQEFVPAAGPS</sequence>
<gene>
    <name evidence="2" type="ORF">ACFQRF_05875</name>
</gene>
<dbReference type="PANTHER" id="PTHR46865:SF2">
    <property type="entry name" value="MONOOXYGENASE"/>
    <property type="match status" value="1"/>
</dbReference>
<accession>A0ABW2KDE9</accession>
<feature type="domain" description="FAD-binding" evidence="1">
    <location>
        <begin position="2"/>
        <end position="334"/>
    </location>
</feature>
<keyword evidence="2" id="KW-0560">Oxidoreductase</keyword>
<keyword evidence="2" id="KW-0503">Monooxygenase</keyword>
<name>A0ABW2KDE9_9ACTN</name>
<dbReference type="InterPro" id="IPR002938">
    <property type="entry name" value="FAD-bd"/>
</dbReference>
<evidence type="ECO:0000313" key="2">
    <source>
        <dbReference type="EMBL" id="MFC7327266.1"/>
    </source>
</evidence>
<dbReference type="GO" id="GO:0004497">
    <property type="term" value="F:monooxygenase activity"/>
    <property type="evidence" value="ECO:0007669"/>
    <property type="project" value="UniProtKB-KW"/>
</dbReference>
<evidence type="ECO:0000313" key="3">
    <source>
        <dbReference type="Proteomes" id="UP001596540"/>
    </source>
</evidence>
<comment type="caution">
    <text evidence="2">The sequence shown here is derived from an EMBL/GenBank/DDBJ whole genome shotgun (WGS) entry which is preliminary data.</text>
</comment>
<dbReference type="Gene3D" id="3.30.9.10">
    <property type="entry name" value="D-Amino Acid Oxidase, subunit A, domain 2"/>
    <property type="match status" value="1"/>
</dbReference>
<dbReference type="Gene3D" id="3.50.50.60">
    <property type="entry name" value="FAD/NAD(P)-binding domain"/>
    <property type="match status" value="1"/>
</dbReference>
<dbReference type="RefSeq" id="WP_379869482.1">
    <property type="nucleotide sequence ID" value="NZ_JBHTBH010000002.1"/>
</dbReference>
<dbReference type="InterPro" id="IPR036188">
    <property type="entry name" value="FAD/NAD-bd_sf"/>
</dbReference>
<reference evidence="3" key="1">
    <citation type="journal article" date="2019" name="Int. J. Syst. Evol. Microbiol.">
        <title>The Global Catalogue of Microorganisms (GCM) 10K type strain sequencing project: providing services to taxonomists for standard genome sequencing and annotation.</title>
        <authorList>
            <consortium name="The Broad Institute Genomics Platform"/>
            <consortium name="The Broad Institute Genome Sequencing Center for Infectious Disease"/>
            <person name="Wu L."/>
            <person name="Ma J."/>
        </authorList>
    </citation>
    <scope>NUCLEOTIDE SEQUENCE [LARGE SCALE GENOMIC DNA]</scope>
    <source>
        <strain evidence="3">CGMCC 4.7382</strain>
    </source>
</reference>
<dbReference type="PANTHER" id="PTHR46865">
    <property type="entry name" value="OXIDOREDUCTASE-RELATED"/>
    <property type="match status" value="1"/>
</dbReference>
<organism evidence="2 3">
    <name type="scientific">Marinactinospora rubrisoli</name>
    <dbReference type="NCBI Taxonomy" id="2715399"/>
    <lineage>
        <taxon>Bacteria</taxon>
        <taxon>Bacillati</taxon>
        <taxon>Actinomycetota</taxon>
        <taxon>Actinomycetes</taxon>
        <taxon>Streptosporangiales</taxon>
        <taxon>Nocardiopsidaceae</taxon>
        <taxon>Marinactinospora</taxon>
    </lineage>
</organism>
<dbReference type="EMBL" id="JBHTBH010000002">
    <property type="protein sequence ID" value="MFC7327266.1"/>
    <property type="molecule type" value="Genomic_DNA"/>
</dbReference>